<dbReference type="AlphaFoldDB" id="A0A0E3NCQ7"/>
<sequence>MLVTPTIDGEFPVKTEETFEEQAQKYDKIVGSVHEFGTCKSDLSEECKYPLAQMYVADPDAKIEKFNEFKLKYGTVEEKREIIKEIEREKEIGTYYSLDLGIWEPVKMDRGEYKGMDPVVTSQGNVAVGRKYAGQSVKVFVRKQ</sequence>
<evidence type="ECO:0000313" key="1">
    <source>
        <dbReference type="EMBL" id="AKB12658.1"/>
    </source>
</evidence>
<dbReference type="PATRIC" id="fig|523844.20.peg.1160"/>
<dbReference type="EMBL" id="CP009501">
    <property type="protein sequence ID" value="AKB12658.1"/>
    <property type="molecule type" value="Genomic_DNA"/>
</dbReference>
<reference evidence="1 2" key="1">
    <citation type="submission" date="2014-07" db="EMBL/GenBank/DDBJ databases">
        <title>Methanogenic archaea and the global carbon cycle.</title>
        <authorList>
            <person name="Henriksen J.R."/>
            <person name="Luke J."/>
            <person name="Reinhart S."/>
            <person name="Benedict M.N."/>
            <person name="Youngblut N.D."/>
            <person name="Metcalf M.E."/>
            <person name="Whitaker R.J."/>
            <person name="Metcalf W.W."/>
        </authorList>
    </citation>
    <scope>NUCLEOTIDE SEQUENCE [LARGE SCALE GENOMIC DNA]</scope>
    <source>
        <strain evidence="2">ATCC 43570 / DSM 1825 / OCM 12 / VKM B-1830 / TM-1</strain>
    </source>
</reference>
<dbReference type="HOGENOM" id="CLU_1792165_0_0_2"/>
<protein>
    <submittedName>
        <fullName evidence="1">Uncharacterized protein</fullName>
    </submittedName>
</protein>
<evidence type="ECO:0000313" key="2">
    <source>
        <dbReference type="Proteomes" id="UP000066529"/>
    </source>
</evidence>
<name>A0A0E3NCQ7_METTT</name>
<gene>
    <name evidence="1" type="ORF">MSTHT_0900</name>
</gene>
<accession>A0A0E3NCQ7</accession>
<organism evidence="1 2">
    <name type="scientific">Methanosarcina thermophila (strain ATCC 43570 / DSM 1825 / OCM 12 / VKM B-1830 / TM-1)</name>
    <dbReference type="NCBI Taxonomy" id="523844"/>
    <lineage>
        <taxon>Archaea</taxon>
        <taxon>Methanobacteriati</taxon>
        <taxon>Methanobacteriota</taxon>
        <taxon>Stenosarchaea group</taxon>
        <taxon>Methanomicrobia</taxon>
        <taxon>Methanosarcinales</taxon>
        <taxon>Methanosarcinaceae</taxon>
        <taxon>Methanosarcina</taxon>
    </lineage>
</organism>
<dbReference type="Proteomes" id="UP000066529">
    <property type="component" value="Chromosome"/>
</dbReference>
<proteinExistence type="predicted"/>
<dbReference type="KEGG" id="mthr:MSTHT_0900"/>